<sequence>MTVYLDTCSIQRPFDDQSQLRVAMESEAVLRVIQLVEQGDLDLFASETLRIEPGQNPHSRRRRFAFGVLALATRVVETDSQIESRARQYGDMDLRPFDALHLSSAVEAEADVFCTTDDRLLRRGSETETERTRVLTPVALIEEIESRTLRLNHLTSSTTKPSSC</sequence>
<comment type="caution">
    <text evidence="2">The sequence shown here is derived from an EMBL/GenBank/DDBJ whole genome shotgun (WGS) entry which is preliminary data.</text>
</comment>
<reference evidence="2" key="1">
    <citation type="submission" date="2022-08" db="EMBL/GenBank/DDBJ databases">
        <title>Genomic Encyclopedia of Type Strains, Phase V (KMG-V): Genome sequencing to study the core and pangenomes of soil and plant-associated prokaryotes.</title>
        <authorList>
            <person name="Whitman W."/>
        </authorList>
    </citation>
    <scope>NUCLEOTIDE SEQUENCE</scope>
    <source>
        <strain evidence="2">0</strain>
    </source>
</reference>
<proteinExistence type="predicted"/>
<dbReference type="AlphaFoldDB" id="A0A9X2PYY3"/>
<feature type="domain" description="PIN" evidence="1">
    <location>
        <begin position="55"/>
        <end position="122"/>
    </location>
</feature>
<accession>A0A9X2PYY3</accession>
<dbReference type="Proteomes" id="UP001155027">
    <property type="component" value="Unassembled WGS sequence"/>
</dbReference>
<dbReference type="InterPro" id="IPR029060">
    <property type="entry name" value="PIN-like_dom_sf"/>
</dbReference>
<dbReference type="SUPFAM" id="SSF88723">
    <property type="entry name" value="PIN domain-like"/>
    <property type="match status" value="1"/>
</dbReference>
<name>A0A9X2PYY3_9BACT</name>
<evidence type="ECO:0000259" key="1">
    <source>
        <dbReference type="Pfam" id="PF01850"/>
    </source>
</evidence>
<protein>
    <submittedName>
        <fullName evidence="2">Nucleic acid-binding protein</fullName>
    </submittedName>
</protein>
<evidence type="ECO:0000313" key="3">
    <source>
        <dbReference type="Proteomes" id="UP001155027"/>
    </source>
</evidence>
<evidence type="ECO:0000313" key="2">
    <source>
        <dbReference type="EMBL" id="MCS3676496.1"/>
    </source>
</evidence>
<dbReference type="Pfam" id="PF01850">
    <property type="entry name" value="PIN"/>
    <property type="match status" value="1"/>
</dbReference>
<organism evidence="2 3">
    <name type="scientific">Salinibacter ruber</name>
    <dbReference type="NCBI Taxonomy" id="146919"/>
    <lineage>
        <taxon>Bacteria</taxon>
        <taxon>Pseudomonadati</taxon>
        <taxon>Rhodothermota</taxon>
        <taxon>Rhodothermia</taxon>
        <taxon>Rhodothermales</taxon>
        <taxon>Salinibacteraceae</taxon>
        <taxon>Salinibacter</taxon>
    </lineage>
</organism>
<dbReference type="InterPro" id="IPR002716">
    <property type="entry name" value="PIN_dom"/>
</dbReference>
<gene>
    <name evidence="2" type="ORF">GGP71_000392</name>
</gene>
<dbReference type="EMBL" id="JANUAU010000001">
    <property type="protein sequence ID" value="MCS3676496.1"/>
    <property type="molecule type" value="Genomic_DNA"/>
</dbReference>
<dbReference type="RefSeq" id="WP_208424806.1">
    <property type="nucleotide sequence ID" value="NZ_JANUAU010000001.1"/>
</dbReference>